<proteinExistence type="predicted"/>
<sequence>MTSTCRQAQEPAEACKNDKGWLQRPPLLTRVIASADTEHLSSPRSFNSSGLADEHVIDVVNIAWYRNFVGMAKHERSDGPTFANITIDGSPA</sequence>
<evidence type="ECO:0000313" key="1">
    <source>
        <dbReference type="EMBL" id="RDW75141.1"/>
    </source>
</evidence>
<comment type="caution">
    <text evidence="1">The sequence shown here is derived from an EMBL/GenBank/DDBJ whole genome shotgun (WGS) entry which is preliminary data.</text>
</comment>
<protein>
    <submittedName>
        <fullName evidence="1">Uncharacterized protein</fullName>
    </submittedName>
</protein>
<name>A0A3D8RMW9_9HELO</name>
<dbReference type="EMBL" id="PDLM01000006">
    <property type="protein sequence ID" value="RDW75141.1"/>
    <property type="molecule type" value="Genomic_DNA"/>
</dbReference>
<gene>
    <name evidence="1" type="ORF">BP6252_06283</name>
</gene>
<dbReference type="AlphaFoldDB" id="A0A3D8RMW9"/>
<accession>A0A3D8RMW9</accession>
<keyword evidence="2" id="KW-1185">Reference proteome</keyword>
<evidence type="ECO:0000313" key="2">
    <source>
        <dbReference type="Proteomes" id="UP000256645"/>
    </source>
</evidence>
<dbReference type="Proteomes" id="UP000256645">
    <property type="component" value="Unassembled WGS sequence"/>
</dbReference>
<reference evidence="1 2" key="1">
    <citation type="journal article" date="2018" name="IMA Fungus">
        <title>IMA Genome-F 9: Draft genome sequence of Annulohypoxylon stygium, Aspergillus mulundensis, Berkeleyomyces basicola (syn. Thielaviopsis basicola), Ceratocystis smalleyi, two Cercospora beticola strains, Coleophoma cylindrospora, Fusarium fracticaudum, Phialophora cf. hyalina, and Morchella septimelata.</title>
        <authorList>
            <person name="Wingfield B.D."/>
            <person name="Bills G.F."/>
            <person name="Dong Y."/>
            <person name="Huang W."/>
            <person name="Nel W.J."/>
            <person name="Swalarsk-Parry B.S."/>
            <person name="Vaghefi N."/>
            <person name="Wilken P.M."/>
            <person name="An Z."/>
            <person name="de Beer Z.W."/>
            <person name="De Vos L."/>
            <person name="Chen L."/>
            <person name="Duong T.A."/>
            <person name="Gao Y."/>
            <person name="Hammerbacher A."/>
            <person name="Kikkert J.R."/>
            <person name="Li Y."/>
            <person name="Li H."/>
            <person name="Li K."/>
            <person name="Li Q."/>
            <person name="Liu X."/>
            <person name="Ma X."/>
            <person name="Naidoo K."/>
            <person name="Pethybridge S.J."/>
            <person name="Sun J."/>
            <person name="Steenkamp E.T."/>
            <person name="van der Nest M.A."/>
            <person name="van Wyk S."/>
            <person name="Wingfield M.J."/>
            <person name="Xiong C."/>
            <person name="Yue Q."/>
            <person name="Zhang X."/>
        </authorList>
    </citation>
    <scope>NUCLEOTIDE SEQUENCE [LARGE SCALE GENOMIC DNA]</scope>
    <source>
        <strain evidence="1 2">BP6252</strain>
    </source>
</reference>
<organism evidence="1 2">
    <name type="scientific">Coleophoma cylindrospora</name>
    <dbReference type="NCBI Taxonomy" id="1849047"/>
    <lineage>
        <taxon>Eukaryota</taxon>
        <taxon>Fungi</taxon>
        <taxon>Dikarya</taxon>
        <taxon>Ascomycota</taxon>
        <taxon>Pezizomycotina</taxon>
        <taxon>Leotiomycetes</taxon>
        <taxon>Helotiales</taxon>
        <taxon>Dermateaceae</taxon>
        <taxon>Coleophoma</taxon>
    </lineage>
</organism>